<organism evidence="10 12">
    <name type="scientific">Pseudomonas tohonis</name>
    <dbReference type="NCBI Taxonomy" id="2725477"/>
    <lineage>
        <taxon>Bacteria</taxon>
        <taxon>Pseudomonadati</taxon>
        <taxon>Pseudomonadota</taxon>
        <taxon>Gammaproteobacteria</taxon>
        <taxon>Pseudomonadales</taxon>
        <taxon>Pseudomonadaceae</taxon>
        <taxon>Pseudomonas</taxon>
    </lineage>
</organism>
<comment type="similarity">
    <text evidence="2">Belongs to the major facilitator superfamily.</text>
</comment>
<dbReference type="CDD" id="cd17324">
    <property type="entry name" value="MFS_NepI_like"/>
    <property type="match status" value="1"/>
</dbReference>
<dbReference type="PROSITE" id="PS50850">
    <property type="entry name" value="MFS"/>
    <property type="match status" value="1"/>
</dbReference>
<dbReference type="PANTHER" id="PTHR43271">
    <property type="entry name" value="BLL2771 PROTEIN"/>
    <property type="match status" value="1"/>
</dbReference>
<reference evidence="10 12" key="1">
    <citation type="submission" date="2020-05" db="EMBL/GenBank/DDBJ databases">
        <title>Characterization of novel class B3 metallo-beta-lactamase from novel Pseudomonas species.</title>
        <authorList>
            <person name="Yamada K."/>
            <person name="Aoki K."/>
            <person name="Ishii Y."/>
        </authorList>
    </citation>
    <scope>NUCLEOTIDE SEQUENCE [LARGE SCALE GENOMIC DNA]</scope>
    <source>
        <strain evidence="10 12">TUM18999</strain>
        <strain evidence="11 13">TUM20286</strain>
    </source>
</reference>
<feature type="domain" description="Major facilitator superfamily (MFS) profile" evidence="9">
    <location>
        <begin position="20"/>
        <end position="403"/>
    </location>
</feature>
<dbReference type="InterPro" id="IPR036259">
    <property type="entry name" value="MFS_trans_sf"/>
</dbReference>
<keyword evidence="7 8" id="KW-0472">Membrane</keyword>
<dbReference type="Proteomes" id="UP001054892">
    <property type="component" value="Unassembled WGS sequence"/>
</dbReference>
<evidence type="ECO:0000256" key="4">
    <source>
        <dbReference type="ARBA" id="ARBA00022475"/>
    </source>
</evidence>
<dbReference type="GO" id="GO:0005886">
    <property type="term" value="C:plasma membrane"/>
    <property type="evidence" value="ECO:0007669"/>
    <property type="project" value="UniProtKB-SubCell"/>
</dbReference>
<dbReference type="Pfam" id="PF07690">
    <property type="entry name" value="MFS_1"/>
    <property type="match status" value="1"/>
</dbReference>
<dbReference type="Proteomes" id="UP000509383">
    <property type="component" value="Chromosome"/>
</dbReference>
<dbReference type="Gene3D" id="1.20.1250.20">
    <property type="entry name" value="MFS general substrate transporter like domains"/>
    <property type="match status" value="1"/>
</dbReference>
<dbReference type="EMBL" id="AP023189">
    <property type="protein sequence ID" value="BCG25629.1"/>
    <property type="molecule type" value="Genomic_DNA"/>
</dbReference>
<proteinExistence type="inferred from homology"/>
<gene>
    <name evidence="10" type="ORF">TUM18999_38200</name>
    <name evidence="11" type="ORF">TUM20286_58770</name>
</gene>
<feature type="transmembrane region" description="Helical" evidence="8">
    <location>
        <begin position="379"/>
        <end position="399"/>
    </location>
</feature>
<dbReference type="RefSeq" id="WP_228723466.1">
    <property type="nucleotide sequence ID" value="NZ_BQKM01000026.1"/>
</dbReference>
<name>A0A6J4E8H7_9PSED</name>
<evidence type="ECO:0000313" key="11">
    <source>
        <dbReference type="EMBL" id="GJN56125.1"/>
    </source>
</evidence>
<evidence type="ECO:0000256" key="1">
    <source>
        <dbReference type="ARBA" id="ARBA00004651"/>
    </source>
</evidence>
<dbReference type="EMBL" id="BQKM01000026">
    <property type="protein sequence ID" value="GJN56125.1"/>
    <property type="molecule type" value="Genomic_DNA"/>
</dbReference>
<comment type="subcellular location">
    <subcellularLocation>
        <location evidence="1">Cell membrane</location>
        <topology evidence="1">Multi-pass membrane protein</topology>
    </subcellularLocation>
</comment>
<evidence type="ECO:0000313" key="12">
    <source>
        <dbReference type="Proteomes" id="UP000509383"/>
    </source>
</evidence>
<dbReference type="AlphaFoldDB" id="A0A6J4E8H7"/>
<feature type="transmembrane region" description="Helical" evidence="8">
    <location>
        <begin position="316"/>
        <end position="334"/>
    </location>
</feature>
<evidence type="ECO:0000256" key="3">
    <source>
        <dbReference type="ARBA" id="ARBA00022448"/>
    </source>
</evidence>
<evidence type="ECO:0000313" key="10">
    <source>
        <dbReference type="EMBL" id="BCG25629.1"/>
    </source>
</evidence>
<evidence type="ECO:0000256" key="6">
    <source>
        <dbReference type="ARBA" id="ARBA00022989"/>
    </source>
</evidence>
<accession>A0A6J4E8H7</accession>
<feature type="transmembrane region" description="Helical" evidence="8">
    <location>
        <begin position="20"/>
        <end position="40"/>
    </location>
</feature>
<feature type="transmembrane region" description="Helical" evidence="8">
    <location>
        <begin position="229"/>
        <end position="250"/>
    </location>
</feature>
<dbReference type="PANTHER" id="PTHR43271:SF1">
    <property type="entry name" value="INNER MEMBRANE TRANSPORT PROTEIN YNFM"/>
    <property type="match status" value="1"/>
</dbReference>
<evidence type="ECO:0000256" key="5">
    <source>
        <dbReference type="ARBA" id="ARBA00022692"/>
    </source>
</evidence>
<dbReference type="SUPFAM" id="SSF103473">
    <property type="entry name" value="MFS general substrate transporter"/>
    <property type="match status" value="1"/>
</dbReference>
<keyword evidence="4" id="KW-1003">Cell membrane</keyword>
<feature type="transmembrane region" description="Helical" evidence="8">
    <location>
        <begin position="262"/>
        <end position="281"/>
    </location>
</feature>
<evidence type="ECO:0000259" key="9">
    <source>
        <dbReference type="PROSITE" id="PS50850"/>
    </source>
</evidence>
<feature type="transmembrane region" description="Helical" evidence="8">
    <location>
        <begin position="176"/>
        <end position="198"/>
    </location>
</feature>
<feature type="transmembrane region" description="Helical" evidence="8">
    <location>
        <begin position="52"/>
        <end position="78"/>
    </location>
</feature>
<protein>
    <submittedName>
        <fullName evidence="10">MFS transporter</fullName>
    </submittedName>
</protein>
<keyword evidence="13" id="KW-1185">Reference proteome</keyword>
<keyword evidence="6 8" id="KW-1133">Transmembrane helix</keyword>
<dbReference type="InterPro" id="IPR011701">
    <property type="entry name" value="MFS"/>
</dbReference>
<feature type="transmembrane region" description="Helical" evidence="8">
    <location>
        <begin position="355"/>
        <end position="373"/>
    </location>
</feature>
<evidence type="ECO:0000256" key="7">
    <source>
        <dbReference type="ARBA" id="ARBA00023136"/>
    </source>
</evidence>
<feature type="transmembrane region" description="Helical" evidence="8">
    <location>
        <begin position="148"/>
        <end position="170"/>
    </location>
</feature>
<evidence type="ECO:0000256" key="8">
    <source>
        <dbReference type="SAM" id="Phobius"/>
    </source>
</evidence>
<dbReference type="GO" id="GO:0022857">
    <property type="term" value="F:transmembrane transporter activity"/>
    <property type="evidence" value="ECO:0007669"/>
    <property type="project" value="InterPro"/>
</dbReference>
<feature type="transmembrane region" description="Helical" evidence="8">
    <location>
        <begin position="115"/>
        <end position="136"/>
    </location>
</feature>
<evidence type="ECO:0000313" key="13">
    <source>
        <dbReference type="Proteomes" id="UP001054892"/>
    </source>
</evidence>
<feature type="transmembrane region" description="Helical" evidence="8">
    <location>
        <begin position="90"/>
        <end position="109"/>
    </location>
</feature>
<keyword evidence="5 8" id="KW-0812">Transmembrane</keyword>
<keyword evidence="3" id="KW-0813">Transport</keyword>
<dbReference type="InterPro" id="IPR020846">
    <property type="entry name" value="MFS_dom"/>
</dbReference>
<evidence type="ECO:0000256" key="2">
    <source>
        <dbReference type="ARBA" id="ARBA00008335"/>
    </source>
</evidence>
<feature type="transmembrane region" description="Helical" evidence="8">
    <location>
        <begin position="293"/>
        <end position="310"/>
    </location>
</feature>
<dbReference type="KEGG" id="ptw:TUM18999_38200"/>
<sequence length="415" mass="43898">MKASAQDTALPSHIAKGTPAFLRTSLALFCGGFATFALLYCVQPMMPVLARAFAISATQSSMVLSVSTLALACGLLLTGSLSDALGRKRVMVVSLLCAGLFTLASAAMQSWEMVLAMRVLVGLSLSGLTAVAMTYLSEEIDPRHTGLAVGLYIGGNAIGGMSGRLVAGVMVDYISWHWTLATIGALALIAALVFWRVLPESRHFQARPITAKNLFGGFALHFRDARLPLLFLEAFLLMGSLVTFFNYIGFHLLDAPYHLSQAAVGMLSIVYLSGTYSSAMVGSLADRVGRQKVLWVVILLMLAGFGLTLLEPLALILLGMLLFTFGFFGAHSVASSWVGRRAVQAKGQAASLYQTFYYAGSGIAGTLGGLFWHRAGWSGIGLFIGGLLGLALLIALHLARQPQGAALGGSPRSRG</sequence>